<dbReference type="InterPro" id="IPR036291">
    <property type="entry name" value="NAD(P)-bd_dom_sf"/>
</dbReference>
<sequence>MQGKHVVITGASSGFGAHFAELIASAGGKVVLGARRVDKLEALVNQLTAAGGQALALALDVRDPVSARAFLDNAAAAFGPIDVLINNAGVESGAKTYAMIDEDDWDFVMDTNLKAAWRLSKYYTEHVVANQQSEGNIVNIASITAFRTIKGQFPYAVSKAALIKVTEVMALEAAKYGIRVNALAPGYILTDVSRVLLEGEGSDTFRKGIPMRRYGEFADLDGPILLLASDASRYMTGSTLVVDGGHICAEL</sequence>
<dbReference type="GO" id="GO:0016616">
    <property type="term" value="F:oxidoreductase activity, acting on the CH-OH group of donors, NAD or NADP as acceptor"/>
    <property type="evidence" value="ECO:0007669"/>
    <property type="project" value="TreeGrafter"/>
</dbReference>
<evidence type="ECO:0000313" key="5">
    <source>
        <dbReference type="Proteomes" id="UP000754644"/>
    </source>
</evidence>
<organism evidence="4 5">
    <name type="scientific">SAR86 cluster bacterium</name>
    <dbReference type="NCBI Taxonomy" id="2030880"/>
    <lineage>
        <taxon>Bacteria</taxon>
        <taxon>Pseudomonadati</taxon>
        <taxon>Pseudomonadota</taxon>
        <taxon>Gammaproteobacteria</taxon>
        <taxon>SAR86 cluster</taxon>
    </lineage>
</organism>
<evidence type="ECO:0000313" key="4">
    <source>
        <dbReference type="EMBL" id="NQV64050.1"/>
    </source>
</evidence>
<dbReference type="FunFam" id="3.40.50.720:FF:000084">
    <property type="entry name" value="Short-chain dehydrogenase reductase"/>
    <property type="match status" value="1"/>
</dbReference>
<dbReference type="EMBL" id="JABMOJ010000060">
    <property type="protein sequence ID" value="NQV64050.1"/>
    <property type="molecule type" value="Genomic_DNA"/>
</dbReference>
<evidence type="ECO:0000256" key="1">
    <source>
        <dbReference type="ARBA" id="ARBA00006484"/>
    </source>
</evidence>
<dbReference type="PRINTS" id="PR00081">
    <property type="entry name" value="GDHRDH"/>
</dbReference>
<feature type="domain" description="Ketoreductase" evidence="3">
    <location>
        <begin position="4"/>
        <end position="186"/>
    </location>
</feature>
<dbReference type="Proteomes" id="UP000754644">
    <property type="component" value="Unassembled WGS sequence"/>
</dbReference>
<keyword evidence="2" id="KW-0560">Oxidoreductase</keyword>
<dbReference type="SMART" id="SM00822">
    <property type="entry name" value="PKS_KR"/>
    <property type="match status" value="1"/>
</dbReference>
<dbReference type="PANTHER" id="PTHR42760:SF133">
    <property type="entry name" value="3-OXOACYL-[ACYL-CARRIER-PROTEIN] REDUCTASE"/>
    <property type="match status" value="1"/>
</dbReference>
<dbReference type="AlphaFoldDB" id="A0A973A7E4"/>
<gene>
    <name evidence="4" type="ORF">HQ497_01680</name>
</gene>
<name>A0A973A7E4_9GAMM</name>
<evidence type="ECO:0000259" key="3">
    <source>
        <dbReference type="SMART" id="SM00822"/>
    </source>
</evidence>
<proteinExistence type="inferred from homology"/>
<dbReference type="InterPro" id="IPR002347">
    <property type="entry name" value="SDR_fam"/>
</dbReference>
<evidence type="ECO:0000256" key="2">
    <source>
        <dbReference type="ARBA" id="ARBA00023002"/>
    </source>
</evidence>
<dbReference type="PRINTS" id="PR00080">
    <property type="entry name" value="SDRFAMILY"/>
</dbReference>
<accession>A0A973A7E4</accession>
<dbReference type="PANTHER" id="PTHR42760">
    <property type="entry name" value="SHORT-CHAIN DEHYDROGENASES/REDUCTASES FAMILY MEMBER"/>
    <property type="match status" value="1"/>
</dbReference>
<dbReference type="Pfam" id="PF13561">
    <property type="entry name" value="adh_short_C2"/>
    <property type="match status" value="1"/>
</dbReference>
<protein>
    <submittedName>
        <fullName evidence="4">SDR family oxidoreductase</fullName>
    </submittedName>
</protein>
<dbReference type="Gene3D" id="3.40.50.720">
    <property type="entry name" value="NAD(P)-binding Rossmann-like Domain"/>
    <property type="match status" value="1"/>
</dbReference>
<reference evidence="4" key="1">
    <citation type="submission" date="2020-05" db="EMBL/GenBank/DDBJ databases">
        <title>Sulfur intermediates as new biogeochemical hubs in an aquatic model microbial ecosystem.</title>
        <authorList>
            <person name="Vigneron A."/>
        </authorList>
    </citation>
    <scope>NUCLEOTIDE SEQUENCE</scope>
    <source>
        <strain evidence="4">Bin.250</strain>
    </source>
</reference>
<dbReference type="InterPro" id="IPR057326">
    <property type="entry name" value="KR_dom"/>
</dbReference>
<dbReference type="SUPFAM" id="SSF51735">
    <property type="entry name" value="NAD(P)-binding Rossmann-fold domains"/>
    <property type="match status" value="1"/>
</dbReference>
<comment type="caution">
    <text evidence="4">The sequence shown here is derived from an EMBL/GenBank/DDBJ whole genome shotgun (WGS) entry which is preliminary data.</text>
</comment>
<dbReference type="CDD" id="cd05233">
    <property type="entry name" value="SDR_c"/>
    <property type="match status" value="1"/>
</dbReference>
<comment type="similarity">
    <text evidence="1">Belongs to the short-chain dehydrogenases/reductases (SDR) family.</text>
</comment>